<sequence>MNKLIKQQIMDSIGVKQEILADDKYIDLIQNISRVIINTYKNNGKVLICGNGGSAADSQHIAAEFVSKFKLDRKPISAIALTVNTSILTAVSNDYSYDNVFKRQVEAFGKKGDVLIGISTSGNSRNISLALEKATELGMISVALLGCDGGENKNFADLSIIVPSNDTPRIQESHIMIGHIVCDIVEKELFGKK</sequence>
<dbReference type="RefSeq" id="WP_119970040.1">
    <property type="nucleotide sequence ID" value="NZ_CP032416.1"/>
</dbReference>
<dbReference type="AlphaFoldDB" id="A0A386H0X1"/>
<keyword evidence="8 9" id="KW-0119">Carbohydrate metabolism</keyword>
<comment type="cofactor">
    <cofactor evidence="9">
        <name>Zn(2+)</name>
        <dbReference type="ChEBI" id="CHEBI:29105"/>
    </cofactor>
    <text evidence="9">Binds 1 zinc ion per subunit.</text>
</comment>
<comment type="catalytic activity">
    <reaction evidence="1 9">
        <text>2 D-sedoheptulose 7-phosphate = D-glycero-alpha-D-manno-heptose 7-phosphate + D-glycero-beta-D-manno-heptose 7-phosphate</text>
        <dbReference type="Rhea" id="RHEA:27489"/>
        <dbReference type="ChEBI" id="CHEBI:57483"/>
        <dbReference type="ChEBI" id="CHEBI:60203"/>
        <dbReference type="ChEBI" id="CHEBI:60204"/>
        <dbReference type="EC" id="5.3.1.28"/>
    </reaction>
</comment>
<evidence type="ECO:0000256" key="2">
    <source>
        <dbReference type="ARBA" id="ARBA00004496"/>
    </source>
</evidence>
<dbReference type="InterPro" id="IPR001347">
    <property type="entry name" value="SIS_dom"/>
</dbReference>
<evidence type="ECO:0000256" key="6">
    <source>
        <dbReference type="ARBA" id="ARBA00022833"/>
    </source>
</evidence>
<feature type="binding site" evidence="9">
    <location>
        <position position="124"/>
    </location>
    <ligand>
        <name>substrate</name>
    </ligand>
</feature>
<keyword evidence="5 9" id="KW-0479">Metal-binding</keyword>
<organism evidence="11 12">
    <name type="scientific">Clostridium fermenticellae</name>
    <dbReference type="NCBI Taxonomy" id="2068654"/>
    <lineage>
        <taxon>Bacteria</taxon>
        <taxon>Bacillati</taxon>
        <taxon>Bacillota</taxon>
        <taxon>Clostridia</taxon>
        <taxon>Eubacteriales</taxon>
        <taxon>Clostridiaceae</taxon>
        <taxon>Clostridium</taxon>
    </lineage>
</organism>
<dbReference type="EC" id="5.3.1.28" evidence="9"/>
<dbReference type="SUPFAM" id="SSF53697">
    <property type="entry name" value="SIS domain"/>
    <property type="match status" value="1"/>
</dbReference>
<evidence type="ECO:0000313" key="12">
    <source>
        <dbReference type="Proteomes" id="UP000266301"/>
    </source>
</evidence>
<dbReference type="GO" id="GO:0097367">
    <property type="term" value="F:carbohydrate derivative binding"/>
    <property type="evidence" value="ECO:0007669"/>
    <property type="project" value="InterPro"/>
</dbReference>
<feature type="binding site" evidence="9">
    <location>
        <begin position="93"/>
        <end position="94"/>
    </location>
    <ligand>
        <name>substrate</name>
    </ligand>
</feature>
<dbReference type="GO" id="GO:2001061">
    <property type="term" value="P:D-glycero-D-manno-heptose 7-phosphate biosynthetic process"/>
    <property type="evidence" value="ECO:0007669"/>
    <property type="project" value="UniProtKB-UniPathway"/>
</dbReference>
<comment type="function">
    <text evidence="9">Catalyzes the isomerization of sedoheptulose 7-phosphate in D-glycero-D-manno-heptose 7-phosphate.</text>
</comment>
<dbReference type="InterPro" id="IPR046348">
    <property type="entry name" value="SIS_dom_sf"/>
</dbReference>
<feature type="binding site" evidence="9">
    <location>
        <position position="171"/>
    </location>
    <ligand>
        <name>Zn(2+)</name>
        <dbReference type="ChEBI" id="CHEBI:29105"/>
    </ligand>
</feature>
<evidence type="ECO:0000256" key="9">
    <source>
        <dbReference type="HAMAP-Rule" id="MF_00067"/>
    </source>
</evidence>
<dbReference type="EMBL" id="CP032416">
    <property type="protein sequence ID" value="AYD39331.1"/>
    <property type="molecule type" value="Genomic_DNA"/>
</dbReference>
<feature type="binding site" evidence="9">
    <location>
        <position position="60"/>
    </location>
    <ligand>
        <name>Zn(2+)</name>
        <dbReference type="ChEBI" id="CHEBI:29105"/>
    </ligand>
</feature>
<evidence type="ECO:0000256" key="1">
    <source>
        <dbReference type="ARBA" id="ARBA00000348"/>
    </source>
</evidence>
<dbReference type="GO" id="GO:0005737">
    <property type="term" value="C:cytoplasm"/>
    <property type="evidence" value="ECO:0007669"/>
    <property type="project" value="UniProtKB-SubCell"/>
</dbReference>
<dbReference type="CDD" id="cd05006">
    <property type="entry name" value="SIS_GmhA"/>
    <property type="match status" value="1"/>
</dbReference>
<dbReference type="UniPathway" id="UPA00041">
    <property type="reaction ID" value="UER00436"/>
</dbReference>
<feature type="binding site" evidence="9">
    <location>
        <begin position="119"/>
        <end position="121"/>
    </location>
    <ligand>
        <name>substrate</name>
    </ligand>
</feature>
<comment type="subcellular location">
    <subcellularLocation>
        <location evidence="2 9">Cytoplasm</location>
    </subcellularLocation>
</comment>
<dbReference type="PANTHER" id="PTHR30390:SF6">
    <property type="entry name" value="DNAA INITIATOR-ASSOCIATING PROTEIN DIAA"/>
    <property type="match status" value="1"/>
</dbReference>
<dbReference type="GO" id="GO:0008270">
    <property type="term" value="F:zinc ion binding"/>
    <property type="evidence" value="ECO:0007669"/>
    <property type="project" value="UniProtKB-UniRule"/>
</dbReference>
<comment type="pathway">
    <text evidence="9">Carbohydrate biosynthesis; D-glycero-D-manno-heptose 7-phosphate biosynthesis; D-glycero-alpha-D-manno-heptose 7-phosphate and D-glycero-beta-D-manno-heptose 7-phosphate from sedoheptulose 7-phosphate: step 1/1.</text>
</comment>
<dbReference type="OrthoDB" id="9781311at2"/>
<dbReference type="InterPro" id="IPR035461">
    <property type="entry name" value="GmhA/DiaA"/>
</dbReference>
<keyword evidence="4 9" id="KW-0963">Cytoplasm</keyword>
<feature type="binding site" evidence="9">
    <location>
        <position position="179"/>
    </location>
    <ligand>
        <name>Zn(2+)</name>
        <dbReference type="ChEBI" id="CHEBI:29105"/>
    </ligand>
</feature>
<evidence type="ECO:0000256" key="3">
    <source>
        <dbReference type="ARBA" id="ARBA00009894"/>
    </source>
</evidence>
<dbReference type="InterPro" id="IPR004515">
    <property type="entry name" value="Phosphoheptose_Isoase"/>
</dbReference>
<dbReference type="PROSITE" id="PS51464">
    <property type="entry name" value="SIS"/>
    <property type="match status" value="1"/>
</dbReference>
<dbReference type="GO" id="GO:0005975">
    <property type="term" value="P:carbohydrate metabolic process"/>
    <property type="evidence" value="ECO:0007669"/>
    <property type="project" value="UniProtKB-UniRule"/>
</dbReference>
<dbReference type="Proteomes" id="UP000266301">
    <property type="component" value="Chromosome"/>
</dbReference>
<evidence type="ECO:0000313" key="11">
    <source>
        <dbReference type="EMBL" id="AYD39331.1"/>
    </source>
</evidence>
<dbReference type="Pfam" id="PF13580">
    <property type="entry name" value="SIS_2"/>
    <property type="match status" value="1"/>
</dbReference>
<keyword evidence="12" id="KW-1185">Reference proteome</keyword>
<feature type="binding site" evidence="9">
    <location>
        <begin position="51"/>
        <end position="53"/>
    </location>
    <ligand>
        <name>substrate</name>
    </ligand>
</feature>
<feature type="binding site" evidence="9">
    <location>
        <position position="64"/>
    </location>
    <ligand>
        <name>Zn(2+)</name>
        <dbReference type="ChEBI" id="CHEBI:29105"/>
    </ligand>
</feature>
<protein>
    <recommendedName>
        <fullName evidence="9">Phosphoheptose isomerase</fullName>
        <ecNumber evidence="9">5.3.1.28</ecNumber>
    </recommendedName>
    <alternativeName>
        <fullName evidence="9">Sedoheptulose 7-phosphate isomerase</fullName>
    </alternativeName>
</protein>
<keyword evidence="7 9" id="KW-0413">Isomerase</keyword>
<accession>A0A386H0X1</accession>
<comment type="miscellaneous">
    <text evidence="9">The reaction produces a racemic mixture of D-glycero-alpha-D-manno-heptose 7-phosphate and D-glycero-beta-D-manno-heptose 7-phosphate.</text>
</comment>
<dbReference type="InterPro" id="IPR050099">
    <property type="entry name" value="SIS_GmhA/DiaA_subfam"/>
</dbReference>
<gene>
    <name evidence="9 11" type="primary">gmhA</name>
    <name evidence="11" type="ORF">D4Z93_01735</name>
</gene>
<dbReference type="KEGG" id="cfer:D4Z93_01735"/>
<dbReference type="PANTHER" id="PTHR30390">
    <property type="entry name" value="SEDOHEPTULOSE 7-PHOSPHATE ISOMERASE / DNAA INITIATOR-ASSOCIATING FACTOR FOR REPLICATION INITIATION"/>
    <property type="match status" value="1"/>
</dbReference>
<evidence type="ECO:0000256" key="4">
    <source>
        <dbReference type="ARBA" id="ARBA00022490"/>
    </source>
</evidence>
<name>A0A386H0X1_9CLOT</name>
<dbReference type="GO" id="GO:0008968">
    <property type="term" value="F:D-sedoheptulose 7-phosphate isomerase activity"/>
    <property type="evidence" value="ECO:0007669"/>
    <property type="project" value="UniProtKB-UniRule"/>
</dbReference>
<proteinExistence type="inferred from homology"/>
<evidence type="ECO:0000256" key="8">
    <source>
        <dbReference type="ARBA" id="ARBA00023277"/>
    </source>
</evidence>
<feature type="binding site" evidence="9">
    <location>
        <position position="64"/>
    </location>
    <ligand>
        <name>substrate</name>
    </ligand>
</feature>
<evidence type="ECO:0000259" key="10">
    <source>
        <dbReference type="PROSITE" id="PS51464"/>
    </source>
</evidence>
<feature type="binding site" evidence="9">
    <location>
        <position position="171"/>
    </location>
    <ligand>
        <name>substrate</name>
    </ligand>
</feature>
<feature type="domain" description="SIS" evidence="10">
    <location>
        <begin position="36"/>
        <end position="193"/>
    </location>
</feature>
<dbReference type="NCBIfam" id="TIGR00441">
    <property type="entry name" value="gmhA"/>
    <property type="match status" value="1"/>
</dbReference>
<keyword evidence="6 9" id="KW-0862">Zinc</keyword>
<comment type="similarity">
    <text evidence="3 9">Belongs to the SIS family. GmhA subfamily.</text>
</comment>
<dbReference type="HAMAP" id="MF_00067">
    <property type="entry name" value="GmhA"/>
    <property type="match status" value="1"/>
</dbReference>
<dbReference type="Gene3D" id="3.40.50.10490">
    <property type="entry name" value="Glucose-6-phosphate isomerase like protein, domain 1"/>
    <property type="match status" value="1"/>
</dbReference>
<evidence type="ECO:0000256" key="7">
    <source>
        <dbReference type="ARBA" id="ARBA00023235"/>
    </source>
</evidence>
<evidence type="ECO:0000256" key="5">
    <source>
        <dbReference type="ARBA" id="ARBA00022723"/>
    </source>
</evidence>
<reference evidence="11 12" key="1">
    <citation type="journal article" date="2019" name="Int. J. Syst. Evol. Microbiol.">
        <title>Clostridium fermenticellae sp. nov., isolated from the mud in a fermentation cellar for the production of the Chinese liquor, baijiu.</title>
        <authorList>
            <person name="Xu P.X."/>
            <person name="Chai L.J."/>
            <person name="Qiu T."/>
            <person name="Zhang X.J."/>
            <person name="Lu Z.M."/>
            <person name="Xiao C."/>
            <person name="Wang S.T."/>
            <person name="Shen C.H."/>
            <person name="Shi J.S."/>
            <person name="Xu Z.H."/>
        </authorList>
    </citation>
    <scope>NUCLEOTIDE SEQUENCE [LARGE SCALE GENOMIC DNA]</scope>
    <source>
        <strain evidence="11 12">JN500901</strain>
    </source>
</reference>